<dbReference type="Proteomes" id="UP000885672">
    <property type="component" value="Unassembled WGS sequence"/>
</dbReference>
<dbReference type="EMBL" id="DSBX01000176">
    <property type="protein sequence ID" value="HDQ99545.1"/>
    <property type="molecule type" value="Genomic_DNA"/>
</dbReference>
<comment type="caution">
    <text evidence="1">The sequence shown here is derived from an EMBL/GenBank/DDBJ whole genome shotgun (WGS) entry which is preliminary data.</text>
</comment>
<gene>
    <name evidence="1" type="ORF">ENN51_04580</name>
</gene>
<accession>A0A7V0XFD5</accession>
<dbReference type="AlphaFoldDB" id="A0A7V0XFD5"/>
<name>A0A7V0XFD5_UNCW3</name>
<sequence length="95" mass="10955">MKYTSLERIWAKYPNKYKALNLASLLARGQIEKQADGEKPLPGNVFENALKQLVETDLRYEKLTTAEVEALTREGYGESHTRSWREPSAFGRTFF</sequence>
<protein>
    <submittedName>
        <fullName evidence="1">Uncharacterized protein</fullName>
    </submittedName>
</protein>
<proteinExistence type="predicted"/>
<evidence type="ECO:0000313" key="1">
    <source>
        <dbReference type="EMBL" id="HDQ99545.1"/>
    </source>
</evidence>
<organism evidence="1">
    <name type="scientific">candidate division WOR-3 bacterium</name>
    <dbReference type="NCBI Taxonomy" id="2052148"/>
    <lineage>
        <taxon>Bacteria</taxon>
        <taxon>Bacteria division WOR-3</taxon>
    </lineage>
</organism>
<reference evidence="1" key="1">
    <citation type="journal article" date="2020" name="mSystems">
        <title>Genome- and Community-Level Interaction Insights into Carbon Utilization and Element Cycling Functions of Hydrothermarchaeota in Hydrothermal Sediment.</title>
        <authorList>
            <person name="Zhou Z."/>
            <person name="Liu Y."/>
            <person name="Xu W."/>
            <person name="Pan J."/>
            <person name="Luo Z.H."/>
            <person name="Li M."/>
        </authorList>
    </citation>
    <scope>NUCLEOTIDE SEQUENCE [LARGE SCALE GENOMIC DNA]</scope>
    <source>
        <strain evidence="1">SpSt-1182</strain>
    </source>
</reference>